<name>A0A378TCK8_9MYCO</name>
<evidence type="ECO:0000256" key="2">
    <source>
        <dbReference type="ARBA" id="ARBA00007131"/>
    </source>
</evidence>
<dbReference type="Gene3D" id="3.40.50.920">
    <property type="match status" value="1"/>
</dbReference>
<evidence type="ECO:0000256" key="3">
    <source>
        <dbReference type="ARBA" id="ARBA00023052"/>
    </source>
</evidence>
<reference evidence="5 6" key="1">
    <citation type="submission" date="2018-06" db="EMBL/GenBank/DDBJ databases">
        <authorList>
            <consortium name="Pathogen Informatics"/>
            <person name="Doyle S."/>
        </authorList>
    </citation>
    <scope>NUCLEOTIDE SEQUENCE [LARGE SCALE GENOMIC DNA]</scope>
    <source>
        <strain evidence="5 6">NCTC10821</strain>
    </source>
</reference>
<accession>A0A378TCK8</accession>
<dbReference type="InterPro" id="IPR033248">
    <property type="entry name" value="Transketolase_C"/>
</dbReference>
<sequence length="346" mass="36945">MSSTETQDQSEIFNGTASVGFKDARSADGTDVRAIPAFVFGEELAVLAESDPRIVVLTADLGRSNRATDFAVHFPDRFVNVGIAEKNMVTMAAGMAAEGLIPFAATFGSFAALLCAEQIRTDCAYPGLPVRVVGHHSGMSMGFYGTSHHSLEDLAMMRSIADLTVVCATDANHLRSLLRVSLDHPGAMYLRLGRGRDPEVYDRPPALTLGRAETLRQGSDLTLIATGSTVHPSLDAAQRLSEQGVSVRVVDMWTVAPLDRDAVRDACRQTPAVLTVEEANLAGGLGSAVAECIADEGLSTRFRRHGVPDEHVPVGPPAALYAHYRLDGAGIADVARELLDQDRTHP</sequence>
<keyword evidence="5" id="KW-0808">Transferase</keyword>
<evidence type="ECO:0000313" key="5">
    <source>
        <dbReference type="EMBL" id="STZ58360.1"/>
    </source>
</evidence>
<keyword evidence="3" id="KW-0786">Thiamine pyrophosphate</keyword>
<dbReference type="Gene3D" id="3.40.50.970">
    <property type="match status" value="1"/>
</dbReference>
<dbReference type="AlphaFoldDB" id="A0A378TCK8"/>
<dbReference type="PANTHER" id="PTHR43825">
    <property type="entry name" value="PYRUVATE DEHYDROGENASE E1 COMPONENT"/>
    <property type="match status" value="1"/>
</dbReference>
<dbReference type="OrthoDB" id="9759664at2"/>
<evidence type="ECO:0000259" key="4">
    <source>
        <dbReference type="SMART" id="SM00861"/>
    </source>
</evidence>
<dbReference type="InterPro" id="IPR029061">
    <property type="entry name" value="THDP-binding"/>
</dbReference>
<dbReference type="CDD" id="cd07033">
    <property type="entry name" value="TPP_PYR_DXS_TK_like"/>
    <property type="match status" value="1"/>
</dbReference>
<dbReference type="InterPro" id="IPR009014">
    <property type="entry name" value="Transketo_C/PFOR_II"/>
</dbReference>
<dbReference type="GO" id="GO:0008661">
    <property type="term" value="F:1-deoxy-D-xylulose-5-phosphate synthase activity"/>
    <property type="evidence" value="ECO:0007669"/>
    <property type="project" value="UniProtKB-EC"/>
</dbReference>
<dbReference type="SMART" id="SM00861">
    <property type="entry name" value="Transket_pyr"/>
    <property type="match status" value="1"/>
</dbReference>
<comment type="cofactor">
    <cofactor evidence="1">
        <name>thiamine diphosphate</name>
        <dbReference type="ChEBI" id="CHEBI:58937"/>
    </cofactor>
</comment>
<dbReference type="PANTHER" id="PTHR43825:SF1">
    <property type="entry name" value="TRANSKETOLASE-LIKE PYRIMIDINE-BINDING DOMAIN-CONTAINING PROTEIN"/>
    <property type="match status" value="1"/>
</dbReference>
<dbReference type="EC" id="2.2.1.7" evidence="5"/>
<dbReference type="InterPro" id="IPR005475">
    <property type="entry name" value="Transketolase-like_Pyr-bd"/>
</dbReference>
<gene>
    <name evidence="5" type="primary">dxs_2</name>
    <name evidence="5" type="ORF">NCTC10821_01872</name>
</gene>
<evidence type="ECO:0000313" key="6">
    <source>
        <dbReference type="Proteomes" id="UP000254978"/>
    </source>
</evidence>
<dbReference type="GO" id="GO:0000287">
    <property type="term" value="F:magnesium ion binding"/>
    <property type="evidence" value="ECO:0007669"/>
    <property type="project" value="UniProtKB-ARBA"/>
</dbReference>
<protein>
    <submittedName>
        <fullName evidence="5">Transketolase</fullName>
        <ecNumber evidence="5">2.2.1.1</ecNumber>
        <ecNumber evidence="5">2.2.1.7</ecNumber>
    </submittedName>
</protein>
<evidence type="ECO:0000256" key="1">
    <source>
        <dbReference type="ARBA" id="ARBA00001964"/>
    </source>
</evidence>
<dbReference type="RefSeq" id="WP_068915351.1">
    <property type="nucleotide sequence ID" value="NZ_AP022600.1"/>
</dbReference>
<dbReference type="EMBL" id="UGQT01000001">
    <property type="protein sequence ID" value="STZ58360.1"/>
    <property type="molecule type" value="Genomic_DNA"/>
</dbReference>
<dbReference type="SUPFAM" id="SSF52922">
    <property type="entry name" value="TK C-terminal domain-like"/>
    <property type="match status" value="1"/>
</dbReference>
<proteinExistence type="inferred from homology"/>
<dbReference type="FunFam" id="3.40.50.970:FF:000129">
    <property type="entry name" value="Transketolase"/>
    <property type="match status" value="1"/>
</dbReference>
<dbReference type="InterPro" id="IPR051157">
    <property type="entry name" value="PDH/Transketolase"/>
</dbReference>
<organism evidence="5 6">
    <name type="scientific">Mycolicibacterium tokaiense</name>
    <dbReference type="NCBI Taxonomy" id="39695"/>
    <lineage>
        <taxon>Bacteria</taxon>
        <taxon>Bacillati</taxon>
        <taxon>Actinomycetota</taxon>
        <taxon>Actinomycetes</taxon>
        <taxon>Mycobacteriales</taxon>
        <taxon>Mycobacteriaceae</taxon>
        <taxon>Mycolicibacterium</taxon>
    </lineage>
</organism>
<dbReference type="EC" id="2.2.1.1" evidence="5"/>
<dbReference type="GO" id="GO:0004802">
    <property type="term" value="F:transketolase activity"/>
    <property type="evidence" value="ECO:0007669"/>
    <property type="project" value="UniProtKB-EC"/>
</dbReference>
<comment type="similarity">
    <text evidence="2">Belongs to the transketolase family.</text>
</comment>
<keyword evidence="6" id="KW-1185">Reference proteome</keyword>
<feature type="domain" description="Transketolase-like pyrimidine-binding" evidence="4">
    <location>
        <begin position="34"/>
        <end position="199"/>
    </location>
</feature>
<dbReference type="Pfam" id="PF02779">
    <property type="entry name" value="Transket_pyr"/>
    <property type="match status" value="1"/>
</dbReference>
<dbReference type="Proteomes" id="UP000254978">
    <property type="component" value="Unassembled WGS sequence"/>
</dbReference>
<dbReference type="Pfam" id="PF02780">
    <property type="entry name" value="Transketolase_C"/>
    <property type="match status" value="1"/>
</dbReference>
<dbReference type="SUPFAM" id="SSF52518">
    <property type="entry name" value="Thiamin diphosphate-binding fold (THDP-binding)"/>
    <property type="match status" value="1"/>
</dbReference>